<evidence type="ECO:0000259" key="13">
    <source>
        <dbReference type="Pfam" id="PF00056"/>
    </source>
</evidence>
<dbReference type="GO" id="GO:0003729">
    <property type="term" value="F:mRNA binding"/>
    <property type="evidence" value="ECO:0007669"/>
    <property type="project" value="EnsemblFungi"/>
</dbReference>
<dbReference type="Pfam" id="PF00056">
    <property type="entry name" value="Ldh_1_N"/>
    <property type="match status" value="1"/>
</dbReference>
<evidence type="ECO:0000256" key="7">
    <source>
        <dbReference type="ARBA" id="ARBA00048313"/>
    </source>
</evidence>
<dbReference type="FunFam" id="3.90.110.10:FF:000009">
    <property type="entry name" value="Malate dehydrogenase"/>
    <property type="match status" value="1"/>
</dbReference>
<dbReference type="InterPro" id="IPR022383">
    <property type="entry name" value="Lactate/malate_DH_C"/>
</dbReference>
<comment type="similarity">
    <text evidence="1">Belongs to the LDH/MDH superfamily. MDH type 1 family.</text>
</comment>
<dbReference type="EMBL" id="AE016817">
    <property type="protein sequence ID" value="AAS52172.2"/>
    <property type="molecule type" value="Genomic_DNA"/>
</dbReference>
<dbReference type="PANTHER" id="PTHR11540:SF72">
    <property type="entry name" value="MALATE DEHYDROGENASE, PEROXISOMAL"/>
    <property type="match status" value="1"/>
</dbReference>
<evidence type="ECO:0000259" key="14">
    <source>
        <dbReference type="Pfam" id="PF02866"/>
    </source>
</evidence>
<protein>
    <recommendedName>
        <fullName evidence="3 12">Malate dehydrogenase</fullName>
        <ecNumber evidence="3 12">1.1.1.37</ecNumber>
    </recommendedName>
</protein>
<feature type="binding site" evidence="9">
    <location>
        <position position="153"/>
    </location>
    <ligand>
        <name>substrate</name>
    </ligand>
</feature>
<accession>Q759M4</accession>
<comment type="catalytic activity">
    <reaction evidence="7 12">
        <text>(S)-malate + NAD(+) = oxaloacetate + NADH + H(+)</text>
        <dbReference type="Rhea" id="RHEA:21432"/>
        <dbReference type="ChEBI" id="CHEBI:15378"/>
        <dbReference type="ChEBI" id="CHEBI:15589"/>
        <dbReference type="ChEBI" id="CHEBI:16452"/>
        <dbReference type="ChEBI" id="CHEBI:57540"/>
        <dbReference type="ChEBI" id="CHEBI:57945"/>
        <dbReference type="EC" id="1.1.1.37"/>
    </reaction>
</comment>
<dbReference type="FunCoup" id="Q759M4">
    <property type="interactions" value="222"/>
</dbReference>
<dbReference type="SUPFAM" id="SSF56327">
    <property type="entry name" value="LDH C-terminal domain-like"/>
    <property type="match status" value="1"/>
</dbReference>
<dbReference type="FunFam" id="3.40.50.720:FF:000013">
    <property type="entry name" value="Malate dehydrogenase"/>
    <property type="match status" value="1"/>
</dbReference>
<feature type="binding site" evidence="10">
    <location>
        <position position="34"/>
    </location>
    <ligand>
        <name>NAD(+)</name>
        <dbReference type="ChEBI" id="CHEBI:57540"/>
    </ligand>
</feature>
<dbReference type="KEGG" id="ago:AGOS_ADR252W"/>
<keyword evidence="5 11" id="KW-0560">Oxidoreductase</keyword>
<dbReference type="InterPro" id="IPR015955">
    <property type="entry name" value="Lactate_DH/Glyco_Ohase_4_C"/>
</dbReference>
<dbReference type="InterPro" id="IPR010097">
    <property type="entry name" value="Malate_DH_type1"/>
</dbReference>
<dbReference type="Gene3D" id="3.40.50.720">
    <property type="entry name" value="NAD(P)-binding Rossmann-like Domain"/>
    <property type="match status" value="1"/>
</dbReference>
<name>Q759M4_EREGS</name>
<reference evidence="15 16" key="1">
    <citation type="journal article" date="2004" name="Science">
        <title>The Ashbya gossypii genome as a tool for mapping the ancient Saccharomyces cerevisiae genome.</title>
        <authorList>
            <person name="Dietrich F.S."/>
            <person name="Voegeli S."/>
            <person name="Brachat S."/>
            <person name="Lerch A."/>
            <person name="Gates K."/>
            <person name="Steiner S."/>
            <person name="Mohr C."/>
            <person name="Pohlmann R."/>
            <person name="Luedi P."/>
            <person name="Choi S."/>
            <person name="Wing R.A."/>
            <person name="Flavier A."/>
            <person name="Gaffney T.D."/>
            <person name="Philippsen P."/>
        </authorList>
    </citation>
    <scope>NUCLEOTIDE SEQUENCE [LARGE SCALE GENOMIC DNA]</scope>
    <source>
        <strain evidence="16">ATCC 10895 / CBS 109.51 / FGSC 9923 / NRRL Y-1056</strain>
    </source>
</reference>
<dbReference type="Gene3D" id="3.90.110.10">
    <property type="entry name" value="Lactate dehydrogenase/glycoside hydrolase, family 4, C-terminal"/>
    <property type="match status" value="1"/>
</dbReference>
<feature type="binding site" evidence="9">
    <location>
        <position position="119"/>
    </location>
    <ligand>
        <name>substrate</name>
    </ligand>
</feature>
<dbReference type="InParanoid" id="Q759M4"/>
<evidence type="ECO:0000256" key="8">
    <source>
        <dbReference type="PIRSR" id="PIRSR000102-1"/>
    </source>
</evidence>
<dbReference type="eggNOG" id="KOG1494">
    <property type="taxonomic scope" value="Eukaryota"/>
</dbReference>
<feature type="binding site" evidence="10">
    <location>
        <begin position="8"/>
        <end position="14"/>
    </location>
    <ligand>
        <name>NAD(+)</name>
        <dbReference type="ChEBI" id="CHEBI:57540"/>
    </ligand>
</feature>
<feature type="active site" description="Proton acceptor" evidence="8">
    <location>
        <position position="182"/>
    </location>
</feature>
<dbReference type="GO" id="GO:0006635">
    <property type="term" value="P:fatty acid beta-oxidation"/>
    <property type="evidence" value="ECO:0007669"/>
    <property type="project" value="EnsemblFungi"/>
</dbReference>
<feature type="binding site" evidence="10">
    <location>
        <begin position="117"/>
        <end position="119"/>
    </location>
    <ligand>
        <name>NAD(+)</name>
        <dbReference type="ChEBI" id="CHEBI:57540"/>
    </ligand>
</feature>
<evidence type="ECO:0000256" key="12">
    <source>
        <dbReference type="RuleBase" id="RU003405"/>
    </source>
</evidence>
<feature type="domain" description="Lactate/malate dehydrogenase C-terminal" evidence="14">
    <location>
        <begin position="147"/>
        <end position="331"/>
    </location>
</feature>
<dbReference type="RefSeq" id="NP_984348.2">
    <property type="nucleotide sequence ID" value="NM_209701.2"/>
</dbReference>
<dbReference type="InterPro" id="IPR001557">
    <property type="entry name" value="L-lactate/malate_DH"/>
</dbReference>
<proteinExistence type="inferred from homology"/>
<dbReference type="OrthoDB" id="4069699at2759"/>
<dbReference type="SUPFAM" id="SSF51735">
    <property type="entry name" value="NAD(P)-binding Rossmann-fold domains"/>
    <property type="match status" value="1"/>
</dbReference>
<dbReference type="OMA" id="CIVECAY"/>
<dbReference type="AlphaFoldDB" id="Q759M4"/>
<evidence type="ECO:0000256" key="3">
    <source>
        <dbReference type="ARBA" id="ARBA00012995"/>
    </source>
</evidence>
<dbReference type="PROSITE" id="PS00068">
    <property type="entry name" value="MDH"/>
    <property type="match status" value="1"/>
</dbReference>
<dbReference type="PIRSF" id="PIRSF000102">
    <property type="entry name" value="Lac_mal_DH"/>
    <property type="match status" value="1"/>
</dbReference>
<dbReference type="Proteomes" id="UP000000591">
    <property type="component" value="Chromosome IV"/>
</dbReference>
<dbReference type="InterPro" id="IPR001252">
    <property type="entry name" value="Malate_DH_AS"/>
</dbReference>
<evidence type="ECO:0000313" key="15">
    <source>
        <dbReference type="EMBL" id="AAS52172.2"/>
    </source>
</evidence>
<dbReference type="EC" id="1.1.1.37" evidence="3 12"/>
<sequence length="339" mass="35065">MARVTVLGAAGGIGQPLSLLLKTCSLVSELNLYDLRNAPGVAADVSHVNTDCRVAGFEGPAELGRALRGADLVVIPAGVPRKPGMTRDDLFGINAGIVQSLVTAVAEHCPAARLLIISNPVNSTVPIAVETLKRLGKLNAARVFGVTTLDLVRAQSFLADALGRDAHRVADLASHVTVVGGHAGRTIVPLLADAQLRELQRRGLYDSYVHRVQFGGDEVVKAKAGAGSATLSMALAGFHFAELLLRSLAGEAVAPEPAFVYLPGLPGGADLARALAATEPVDYFAAPVRLAAGDAAAVDTAFVADLAPEQRALVDAALPELAASIRKGVDFVHAPKARL</sequence>
<feature type="binding site" evidence="10">
    <location>
        <position position="233"/>
    </location>
    <ligand>
        <name>NAD(+)</name>
        <dbReference type="ChEBI" id="CHEBI:57540"/>
    </ligand>
</feature>
<dbReference type="GO" id="GO:0006099">
    <property type="term" value="P:tricarboxylic acid cycle"/>
    <property type="evidence" value="ECO:0000318"/>
    <property type="project" value="GO_Central"/>
</dbReference>
<dbReference type="GO" id="GO:0005739">
    <property type="term" value="C:mitochondrion"/>
    <property type="evidence" value="ECO:0000318"/>
    <property type="project" value="GO_Central"/>
</dbReference>
<evidence type="ECO:0000256" key="1">
    <source>
        <dbReference type="ARBA" id="ARBA00008824"/>
    </source>
</evidence>
<dbReference type="GO" id="GO:0005737">
    <property type="term" value="C:cytoplasm"/>
    <property type="evidence" value="ECO:0000318"/>
    <property type="project" value="GO_Central"/>
</dbReference>
<keyword evidence="16" id="KW-1185">Reference proteome</keyword>
<dbReference type="GO" id="GO:0006735">
    <property type="term" value="P:NADH regeneration"/>
    <property type="evidence" value="ECO:0007669"/>
    <property type="project" value="EnsemblFungi"/>
</dbReference>
<evidence type="ECO:0000313" key="16">
    <source>
        <dbReference type="Proteomes" id="UP000000591"/>
    </source>
</evidence>
<evidence type="ECO:0000256" key="11">
    <source>
        <dbReference type="RuleBase" id="RU003369"/>
    </source>
</evidence>
<evidence type="ECO:0000256" key="4">
    <source>
        <dbReference type="ARBA" id="ARBA00022532"/>
    </source>
</evidence>
<dbReference type="PANTHER" id="PTHR11540">
    <property type="entry name" value="MALATE AND LACTATE DEHYDROGENASE"/>
    <property type="match status" value="1"/>
</dbReference>
<gene>
    <name evidence="15" type="ORF">AGOS_ADR252W</name>
</gene>
<organism evidence="15 16">
    <name type="scientific">Eremothecium gossypii (strain ATCC 10895 / CBS 109.51 / FGSC 9923 / NRRL Y-1056)</name>
    <name type="common">Yeast</name>
    <name type="synonym">Ashbya gossypii</name>
    <dbReference type="NCBI Taxonomy" id="284811"/>
    <lineage>
        <taxon>Eukaryota</taxon>
        <taxon>Fungi</taxon>
        <taxon>Dikarya</taxon>
        <taxon>Ascomycota</taxon>
        <taxon>Saccharomycotina</taxon>
        <taxon>Saccharomycetes</taxon>
        <taxon>Saccharomycetales</taxon>
        <taxon>Saccharomycetaceae</taxon>
        <taxon>Eremothecium</taxon>
    </lineage>
</organism>
<dbReference type="GeneID" id="4620510"/>
<dbReference type="NCBIfam" id="TIGR01772">
    <property type="entry name" value="MDH_euk_gproteo"/>
    <property type="match status" value="1"/>
</dbReference>
<dbReference type="Pfam" id="PF02866">
    <property type="entry name" value="Ldh_1_C"/>
    <property type="match status" value="1"/>
</dbReference>
<dbReference type="GO" id="GO:0005782">
    <property type="term" value="C:peroxisomal matrix"/>
    <property type="evidence" value="ECO:0007669"/>
    <property type="project" value="EnsemblFungi"/>
</dbReference>
<keyword evidence="6 10" id="KW-0520">NAD</keyword>
<feature type="binding site" evidence="10">
    <location>
        <position position="94"/>
    </location>
    <ligand>
        <name>NAD(+)</name>
        <dbReference type="ChEBI" id="CHEBI:57540"/>
    </ligand>
</feature>
<comment type="subunit">
    <text evidence="2">Homodimer.</text>
</comment>
<keyword evidence="4 12" id="KW-0816">Tricarboxylic acid cycle</keyword>
<evidence type="ECO:0000256" key="5">
    <source>
        <dbReference type="ARBA" id="ARBA00023002"/>
    </source>
</evidence>
<dbReference type="GO" id="GO:0006108">
    <property type="term" value="P:malate metabolic process"/>
    <property type="evidence" value="ECO:0007669"/>
    <property type="project" value="InterPro"/>
</dbReference>
<feature type="binding site" evidence="9">
    <location>
        <position position="87"/>
    </location>
    <ligand>
        <name>substrate</name>
    </ligand>
</feature>
<dbReference type="InterPro" id="IPR001236">
    <property type="entry name" value="Lactate/malate_DH_N"/>
</dbReference>
<dbReference type="HOGENOM" id="CLU_047181_1_1_1"/>
<dbReference type="InterPro" id="IPR036291">
    <property type="entry name" value="NAD(P)-bd_dom_sf"/>
</dbReference>
<evidence type="ECO:0000256" key="6">
    <source>
        <dbReference type="ARBA" id="ARBA00023027"/>
    </source>
</evidence>
<evidence type="ECO:0000256" key="10">
    <source>
        <dbReference type="PIRSR" id="PIRSR000102-3"/>
    </source>
</evidence>
<dbReference type="GO" id="GO:0030060">
    <property type="term" value="F:L-malate dehydrogenase (NAD+) activity"/>
    <property type="evidence" value="ECO:0000318"/>
    <property type="project" value="GO_Central"/>
</dbReference>
<dbReference type="CDD" id="cd01337">
    <property type="entry name" value="MDH_glyoxysomal_mitochondrial"/>
    <property type="match status" value="1"/>
</dbReference>
<evidence type="ECO:0000256" key="2">
    <source>
        <dbReference type="ARBA" id="ARBA00011738"/>
    </source>
</evidence>
<feature type="domain" description="Lactate/malate dehydrogenase N-terminal" evidence="13">
    <location>
        <begin position="3"/>
        <end position="145"/>
    </location>
</feature>
<dbReference type="STRING" id="284811.Q759M4"/>
<reference evidence="16" key="2">
    <citation type="journal article" date="2013" name="G3 (Bethesda)">
        <title>Genomes of Ashbya fungi isolated from insects reveal four mating-type loci, numerous translocations, lack of transposons, and distinct gene duplications.</title>
        <authorList>
            <person name="Dietrich F.S."/>
            <person name="Voegeli S."/>
            <person name="Kuo S."/>
            <person name="Philippsen P."/>
        </authorList>
    </citation>
    <scope>GENOME REANNOTATION</scope>
    <source>
        <strain evidence="16">ATCC 10895 / CBS 109.51 / FGSC 9923 / NRRL Y-1056</strain>
    </source>
</reference>
<evidence type="ECO:0000256" key="9">
    <source>
        <dbReference type="PIRSR" id="PIRSR000102-2"/>
    </source>
</evidence>
<feature type="binding site" evidence="9">
    <location>
        <position position="81"/>
    </location>
    <ligand>
        <name>substrate</name>
    </ligand>
</feature>